<name>A0ABX6YQ16_9RHOB</name>
<evidence type="ECO:0000313" key="7">
    <source>
        <dbReference type="EMBL" id="QPZ89904.1"/>
    </source>
</evidence>
<keyword evidence="8" id="KW-1185">Reference proteome</keyword>
<proteinExistence type="predicted"/>
<evidence type="ECO:0000259" key="6">
    <source>
        <dbReference type="PROSITE" id="PS50146"/>
    </source>
</evidence>
<dbReference type="Proteomes" id="UP000192422">
    <property type="component" value="Chromosome"/>
</dbReference>
<dbReference type="Pfam" id="PF00781">
    <property type="entry name" value="DAGK_cat"/>
    <property type="match status" value="1"/>
</dbReference>
<keyword evidence="1" id="KW-0808">Transferase</keyword>
<evidence type="ECO:0000256" key="3">
    <source>
        <dbReference type="ARBA" id="ARBA00022777"/>
    </source>
</evidence>
<evidence type="ECO:0000313" key="8">
    <source>
        <dbReference type="Proteomes" id="UP000192422"/>
    </source>
</evidence>
<dbReference type="PANTHER" id="PTHR12358">
    <property type="entry name" value="SPHINGOSINE KINASE"/>
    <property type="match status" value="1"/>
</dbReference>
<keyword evidence="2" id="KW-0547">Nucleotide-binding</keyword>
<sequence>MTTEQKASVTSGTDTGTEASGGSGAGTAPRSYSQGDHSVGKSSSSTPPEPSVALRRQAVALIANPSSGGNAKDEEAIRRAMDALGDGASLYRWSPESDIVATVRKALDDGAEMIVAAGGDGTAMAVAGALVGQEVPMAVLPLGTFNFFARGLRLSEDPEEAARAIREGNAHPIRVGEVNGRVFLNNASLGIYPSILKAREDIYARWGRRRIVAHWSVFKTFLRFQRPMRLKITADGETRNRRTALVFIARSAYQLDFFGLDGATVISDDAFAVLVAKAQSRRDLFRLSARLVRRKTKQGEDYELIRAKSFEIETARGRGLLAFDGEKCREESPFRFKMSDEPLWIVLPAKDTDTETQDANA</sequence>
<keyword evidence="4" id="KW-0067">ATP-binding</keyword>
<evidence type="ECO:0000256" key="4">
    <source>
        <dbReference type="ARBA" id="ARBA00022840"/>
    </source>
</evidence>
<reference evidence="7 8" key="1">
    <citation type="submission" date="2020-05" db="EMBL/GenBank/DDBJ databases">
        <title>Thioclava electrotropha strain Elox9 finished genome.</title>
        <authorList>
            <person name="Rowe A.R."/>
            <person name="Wilbanks E.G."/>
        </authorList>
    </citation>
    <scope>NUCLEOTIDE SEQUENCE [LARGE SCALE GENOMIC DNA]</scope>
    <source>
        <strain evidence="7 8">Elox9</strain>
    </source>
</reference>
<protein>
    <recommendedName>
        <fullName evidence="6">DAGKc domain-containing protein</fullName>
    </recommendedName>
</protein>
<dbReference type="InterPro" id="IPR016064">
    <property type="entry name" value="NAD/diacylglycerol_kinase_sf"/>
</dbReference>
<organism evidence="7 8">
    <name type="scientific">Thioclava electrotropha</name>
    <dbReference type="NCBI Taxonomy" id="1549850"/>
    <lineage>
        <taxon>Bacteria</taxon>
        <taxon>Pseudomonadati</taxon>
        <taxon>Pseudomonadota</taxon>
        <taxon>Alphaproteobacteria</taxon>
        <taxon>Rhodobacterales</taxon>
        <taxon>Paracoccaceae</taxon>
        <taxon>Thioclava</taxon>
    </lineage>
</organism>
<dbReference type="Gene3D" id="2.60.200.40">
    <property type="match status" value="1"/>
</dbReference>
<dbReference type="InterPro" id="IPR017438">
    <property type="entry name" value="ATP-NAD_kinase_N"/>
</dbReference>
<evidence type="ECO:0000256" key="5">
    <source>
        <dbReference type="SAM" id="MobiDB-lite"/>
    </source>
</evidence>
<dbReference type="InterPro" id="IPR001206">
    <property type="entry name" value="Diacylglycerol_kinase_cat_dom"/>
</dbReference>
<feature type="compositionally biased region" description="Polar residues" evidence="5">
    <location>
        <begin position="30"/>
        <end position="46"/>
    </location>
</feature>
<dbReference type="PANTHER" id="PTHR12358:SF54">
    <property type="entry name" value="SPHINGOSINE KINASE RELATED PROTEIN"/>
    <property type="match status" value="1"/>
</dbReference>
<dbReference type="SUPFAM" id="SSF111331">
    <property type="entry name" value="NAD kinase/diacylglycerol kinase-like"/>
    <property type="match status" value="1"/>
</dbReference>
<dbReference type="Pfam" id="PF19279">
    <property type="entry name" value="YegS_C"/>
    <property type="match status" value="1"/>
</dbReference>
<feature type="domain" description="DAGKc" evidence="6">
    <location>
        <begin position="54"/>
        <end position="182"/>
    </location>
</feature>
<feature type="region of interest" description="Disordered" evidence="5">
    <location>
        <begin position="1"/>
        <end position="52"/>
    </location>
</feature>
<evidence type="ECO:0000256" key="1">
    <source>
        <dbReference type="ARBA" id="ARBA00022679"/>
    </source>
</evidence>
<dbReference type="PROSITE" id="PS50146">
    <property type="entry name" value="DAGK"/>
    <property type="match status" value="1"/>
</dbReference>
<accession>A0ABX6YQ16</accession>
<dbReference type="InterPro" id="IPR050187">
    <property type="entry name" value="Lipid_Phosphate_FormReg"/>
</dbReference>
<dbReference type="EMBL" id="CP053562">
    <property type="protein sequence ID" value="QPZ89904.1"/>
    <property type="molecule type" value="Genomic_DNA"/>
</dbReference>
<keyword evidence="3" id="KW-0418">Kinase</keyword>
<dbReference type="SMART" id="SM00046">
    <property type="entry name" value="DAGKc"/>
    <property type="match status" value="1"/>
</dbReference>
<dbReference type="InterPro" id="IPR045540">
    <property type="entry name" value="YegS/DAGK_C"/>
</dbReference>
<dbReference type="Gene3D" id="3.40.50.10330">
    <property type="entry name" value="Probable inorganic polyphosphate/atp-NAD kinase, domain 1"/>
    <property type="match status" value="1"/>
</dbReference>
<gene>
    <name evidence="7" type="ORF">AKL02_002695</name>
</gene>
<evidence type="ECO:0000256" key="2">
    <source>
        <dbReference type="ARBA" id="ARBA00022741"/>
    </source>
</evidence>